<accession>A0A4R7Z9L7</accession>
<dbReference type="Gene3D" id="3.40.50.10490">
    <property type="entry name" value="Glucose-6-phosphate isomerase like protein, domain 1"/>
    <property type="match status" value="1"/>
</dbReference>
<organism evidence="6 7">
    <name type="scientific">Breznakia blatticola</name>
    <dbReference type="NCBI Taxonomy" id="1754012"/>
    <lineage>
        <taxon>Bacteria</taxon>
        <taxon>Bacillati</taxon>
        <taxon>Bacillota</taxon>
        <taxon>Erysipelotrichia</taxon>
        <taxon>Erysipelotrichales</taxon>
        <taxon>Erysipelotrichaceae</taxon>
        <taxon>Breznakia</taxon>
    </lineage>
</organism>
<protein>
    <submittedName>
        <fullName evidence="6">RpiR family transcriptional regulator</fullName>
    </submittedName>
</protein>
<dbReference type="CDD" id="cd05013">
    <property type="entry name" value="SIS_RpiR"/>
    <property type="match status" value="1"/>
</dbReference>
<feature type="domain" description="HTH rpiR-type" evidence="4">
    <location>
        <begin position="1"/>
        <end position="73"/>
    </location>
</feature>
<dbReference type="AlphaFoldDB" id="A0A4R7Z9L7"/>
<dbReference type="PROSITE" id="PS51071">
    <property type="entry name" value="HTH_RPIR"/>
    <property type="match status" value="1"/>
</dbReference>
<evidence type="ECO:0000256" key="1">
    <source>
        <dbReference type="ARBA" id="ARBA00023015"/>
    </source>
</evidence>
<dbReference type="InterPro" id="IPR001347">
    <property type="entry name" value="SIS_dom"/>
</dbReference>
<dbReference type="PANTHER" id="PTHR30514:SF1">
    <property type="entry name" value="HTH-TYPE TRANSCRIPTIONAL REGULATOR HEXR-RELATED"/>
    <property type="match status" value="1"/>
</dbReference>
<evidence type="ECO:0000313" key="6">
    <source>
        <dbReference type="EMBL" id="TDW11404.1"/>
    </source>
</evidence>
<dbReference type="Pfam" id="PF01380">
    <property type="entry name" value="SIS"/>
    <property type="match status" value="1"/>
</dbReference>
<dbReference type="GO" id="GO:0097367">
    <property type="term" value="F:carbohydrate derivative binding"/>
    <property type="evidence" value="ECO:0007669"/>
    <property type="project" value="InterPro"/>
</dbReference>
<evidence type="ECO:0000259" key="4">
    <source>
        <dbReference type="PROSITE" id="PS51071"/>
    </source>
</evidence>
<dbReference type="OrthoDB" id="1648815at2"/>
<reference evidence="6 7" key="1">
    <citation type="submission" date="2019-03" db="EMBL/GenBank/DDBJ databases">
        <title>Genomic Encyclopedia of Type Strains, Phase IV (KMG-IV): sequencing the most valuable type-strain genomes for metagenomic binning, comparative biology and taxonomic classification.</title>
        <authorList>
            <person name="Goeker M."/>
        </authorList>
    </citation>
    <scope>NUCLEOTIDE SEQUENCE [LARGE SCALE GENOMIC DNA]</scope>
    <source>
        <strain evidence="6 7">DSM 28867</strain>
    </source>
</reference>
<evidence type="ECO:0000313" key="7">
    <source>
        <dbReference type="Proteomes" id="UP000294743"/>
    </source>
</evidence>
<keyword evidence="1" id="KW-0805">Transcription regulation</keyword>
<dbReference type="Pfam" id="PF01418">
    <property type="entry name" value="HTH_6"/>
    <property type="match status" value="1"/>
</dbReference>
<dbReference type="RefSeq" id="WP_134171177.1">
    <property type="nucleotide sequence ID" value="NZ_SODD01000053.1"/>
</dbReference>
<dbReference type="InterPro" id="IPR009057">
    <property type="entry name" value="Homeodomain-like_sf"/>
</dbReference>
<feature type="domain" description="SIS" evidence="5">
    <location>
        <begin position="104"/>
        <end position="240"/>
    </location>
</feature>
<evidence type="ECO:0000259" key="5">
    <source>
        <dbReference type="PROSITE" id="PS51464"/>
    </source>
</evidence>
<keyword evidence="3" id="KW-0804">Transcription</keyword>
<dbReference type="Gene3D" id="1.10.10.10">
    <property type="entry name" value="Winged helix-like DNA-binding domain superfamily/Winged helix DNA-binding domain"/>
    <property type="match status" value="1"/>
</dbReference>
<dbReference type="GO" id="GO:0003700">
    <property type="term" value="F:DNA-binding transcription factor activity"/>
    <property type="evidence" value="ECO:0007669"/>
    <property type="project" value="InterPro"/>
</dbReference>
<dbReference type="InterPro" id="IPR046348">
    <property type="entry name" value="SIS_dom_sf"/>
</dbReference>
<proteinExistence type="predicted"/>
<dbReference type="InterPro" id="IPR047640">
    <property type="entry name" value="RpiR-like"/>
</dbReference>
<comment type="caution">
    <text evidence="6">The sequence shown here is derived from an EMBL/GenBank/DDBJ whole genome shotgun (WGS) entry which is preliminary data.</text>
</comment>
<dbReference type="PROSITE" id="PS51464">
    <property type="entry name" value="SIS"/>
    <property type="match status" value="1"/>
</dbReference>
<keyword evidence="7" id="KW-1185">Reference proteome</keyword>
<gene>
    <name evidence="6" type="ORF">EDD63_1535</name>
</gene>
<dbReference type="GO" id="GO:0003677">
    <property type="term" value="F:DNA binding"/>
    <property type="evidence" value="ECO:0007669"/>
    <property type="project" value="UniProtKB-KW"/>
</dbReference>
<dbReference type="EMBL" id="SODD01000053">
    <property type="protein sequence ID" value="TDW11404.1"/>
    <property type="molecule type" value="Genomic_DNA"/>
</dbReference>
<dbReference type="SUPFAM" id="SSF53697">
    <property type="entry name" value="SIS domain"/>
    <property type="match status" value="1"/>
</dbReference>
<dbReference type="InterPro" id="IPR000281">
    <property type="entry name" value="HTH_RpiR"/>
</dbReference>
<dbReference type="PANTHER" id="PTHR30514">
    <property type="entry name" value="GLUCOKINASE"/>
    <property type="match status" value="1"/>
</dbReference>
<evidence type="ECO:0000256" key="2">
    <source>
        <dbReference type="ARBA" id="ARBA00023125"/>
    </source>
</evidence>
<dbReference type="SUPFAM" id="SSF46689">
    <property type="entry name" value="Homeodomain-like"/>
    <property type="match status" value="1"/>
</dbReference>
<dbReference type="InterPro" id="IPR035472">
    <property type="entry name" value="RpiR-like_SIS"/>
</dbReference>
<name>A0A4R7Z9L7_9FIRM</name>
<dbReference type="Proteomes" id="UP000294743">
    <property type="component" value="Unassembled WGS sequence"/>
</dbReference>
<keyword evidence="2" id="KW-0238">DNA-binding</keyword>
<evidence type="ECO:0000256" key="3">
    <source>
        <dbReference type="ARBA" id="ARBA00023163"/>
    </source>
</evidence>
<dbReference type="GO" id="GO:1901135">
    <property type="term" value="P:carbohydrate derivative metabolic process"/>
    <property type="evidence" value="ECO:0007669"/>
    <property type="project" value="InterPro"/>
</dbReference>
<sequence>MLSAKQIQSLNETELEVYKYISKNPKKVQQMKIRDVAEAAHVSTTTVLRFCKKVGCDGYAEFKIKYRMELEKNEDIVDHNETRYLYEYFKRVDTDDFDEQLDEIAQVIVSKPKLIFMGIGTSGALCKYAARYFSNIGKFSQHIDDPFYPVPADFSEDSVIFVLSVSGETKETIDQINKFRKESTTIISLTNTKTNTIAHMSDYNLNYYLPELVVGDVLNLTTQVPVVYMLESIAKKVYSYSKD</sequence>
<dbReference type="InterPro" id="IPR036388">
    <property type="entry name" value="WH-like_DNA-bd_sf"/>
</dbReference>